<name>A0A066YV53_9ACTN</name>
<organism evidence="1 2">
    <name type="scientific">Kitasatospora cheerisanensis KCTC 2395</name>
    <dbReference type="NCBI Taxonomy" id="1348663"/>
    <lineage>
        <taxon>Bacteria</taxon>
        <taxon>Bacillati</taxon>
        <taxon>Actinomycetota</taxon>
        <taxon>Actinomycetes</taxon>
        <taxon>Kitasatosporales</taxon>
        <taxon>Streptomycetaceae</taxon>
        <taxon>Kitasatospora</taxon>
    </lineage>
</organism>
<dbReference type="GO" id="GO:0016740">
    <property type="term" value="F:transferase activity"/>
    <property type="evidence" value="ECO:0007669"/>
    <property type="project" value="UniProtKB-KW"/>
</dbReference>
<dbReference type="Proteomes" id="UP000027178">
    <property type="component" value="Unassembled WGS sequence"/>
</dbReference>
<dbReference type="SUPFAM" id="SSF55729">
    <property type="entry name" value="Acyl-CoA N-acyltransferases (Nat)"/>
    <property type="match status" value="1"/>
</dbReference>
<dbReference type="AlphaFoldDB" id="A0A066YV53"/>
<keyword evidence="1" id="KW-0808">Transferase</keyword>
<dbReference type="RefSeq" id="WP_051653628.1">
    <property type="nucleotide sequence ID" value="NZ_KK853997.1"/>
</dbReference>
<dbReference type="OrthoDB" id="4536199at2"/>
<evidence type="ECO:0000313" key="2">
    <source>
        <dbReference type="Proteomes" id="UP000027178"/>
    </source>
</evidence>
<accession>A0A066YV53</accession>
<gene>
    <name evidence="1" type="ORF">KCH_65150</name>
</gene>
<dbReference type="Gene3D" id="3.40.630.30">
    <property type="match status" value="1"/>
</dbReference>
<keyword evidence="2" id="KW-1185">Reference proteome</keyword>
<reference evidence="1 2" key="1">
    <citation type="submission" date="2014-05" db="EMBL/GenBank/DDBJ databases">
        <title>Draft Genome Sequence of Kitasatospora cheerisanensis KCTC 2395.</title>
        <authorList>
            <person name="Nam D.H."/>
        </authorList>
    </citation>
    <scope>NUCLEOTIDE SEQUENCE [LARGE SCALE GENOMIC DNA]</scope>
    <source>
        <strain evidence="1 2">KCTC 2395</strain>
    </source>
</reference>
<sequence>MTVELRHHTELTARARRDLLAVYADVRAPLLHLPNYGVEAFLGRLDRHADGPGFGLLLGYHGELPVGYVYGNTVDAADRYWTRLAEPPPAGFTDRPVLALREIGVRAPWRGTGTARRLHDAFLDLRTEDRVTLMVNPLAGDGKVRALYETWGYRAFNSQPPSELSPGLAVMVRAR</sequence>
<comment type="caution">
    <text evidence="1">The sequence shown here is derived from an EMBL/GenBank/DDBJ whole genome shotgun (WGS) entry which is preliminary data.</text>
</comment>
<protein>
    <submittedName>
        <fullName evidence="1">Acetyltransferase</fullName>
    </submittedName>
</protein>
<dbReference type="EMBL" id="JNBY01000131">
    <property type="protein sequence ID" value="KDN81795.1"/>
    <property type="molecule type" value="Genomic_DNA"/>
</dbReference>
<dbReference type="HOGENOM" id="CLU_099459_1_0_11"/>
<dbReference type="eggNOG" id="COG0456">
    <property type="taxonomic scope" value="Bacteria"/>
</dbReference>
<proteinExistence type="predicted"/>
<dbReference type="InterPro" id="IPR016181">
    <property type="entry name" value="Acyl_CoA_acyltransferase"/>
</dbReference>
<dbReference type="PATRIC" id="fig|1348663.4.peg.6306"/>
<evidence type="ECO:0000313" key="1">
    <source>
        <dbReference type="EMBL" id="KDN81795.1"/>
    </source>
</evidence>